<keyword evidence="4 6" id="KW-0255">Endonuclease</keyword>
<dbReference type="OrthoDB" id="46571at2"/>
<dbReference type="InterPro" id="IPR000999">
    <property type="entry name" value="RNase_III_dom"/>
</dbReference>
<evidence type="ECO:0000313" key="8">
    <source>
        <dbReference type="EMBL" id="OCL27855.1"/>
    </source>
</evidence>
<dbReference type="AlphaFoldDB" id="A0A1C0ABU4"/>
<dbReference type="EC" id="3.1.26.-" evidence="6"/>
<keyword evidence="6" id="KW-0963">Cytoplasm</keyword>
<keyword evidence="6" id="KW-0699">rRNA-binding</keyword>
<dbReference type="InterPro" id="IPR036389">
    <property type="entry name" value="RNase_III_sf"/>
</dbReference>
<keyword evidence="6" id="KW-0694">RNA-binding</keyword>
<dbReference type="InterPro" id="IPR008226">
    <property type="entry name" value="Mini3_fam"/>
</dbReference>
<evidence type="ECO:0000256" key="2">
    <source>
        <dbReference type="ARBA" id="ARBA00022552"/>
    </source>
</evidence>
<comment type="cofactor">
    <cofactor evidence="6">
        <name>Mg(2+)</name>
        <dbReference type="ChEBI" id="CHEBI:18420"/>
    </cofactor>
</comment>
<keyword evidence="2 6" id="KW-0698">rRNA processing</keyword>
<comment type="similarity">
    <text evidence="6">Belongs to the MrnC RNase family.</text>
</comment>
<dbReference type="GO" id="GO:0019843">
    <property type="term" value="F:rRNA binding"/>
    <property type="evidence" value="ECO:0007669"/>
    <property type="project" value="UniProtKB-UniRule"/>
</dbReference>
<dbReference type="Gene3D" id="1.10.1520.10">
    <property type="entry name" value="Ribonuclease III domain"/>
    <property type="match status" value="1"/>
</dbReference>
<feature type="active site" evidence="6">
    <location>
        <position position="25"/>
    </location>
</feature>
<dbReference type="Proteomes" id="UP000093514">
    <property type="component" value="Unassembled WGS sequence"/>
</dbReference>
<dbReference type="PANTHER" id="PTHR34276">
    <property type="entry name" value="MINI-RIBONUCLEASE 3"/>
    <property type="match status" value="1"/>
</dbReference>
<keyword evidence="3 6" id="KW-0540">Nuclease</keyword>
<evidence type="ECO:0000256" key="1">
    <source>
        <dbReference type="ARBA" id="ARBA00022517"/>
    </source>
</evidence>
<keyword evidence="1 6" id="KW-0690">Ribosome biogenesis</keyword>
<keyword evidence="6" id="KW-0460">Magnesium</keyword>
<gene>
    <name evidence="6" type="primary">mrnC</name>
    <name evidence="8" type="ORF">U472_04725</name>
</gene>
<dbReference type="SUPFAM" id="SSF69065">
    <property type="entry name" value="RNase III domain-like"/>
    <property type="match status" value="1"/>
</dbReference>
<dbReference type="PANTHER" id="PTHR34276:SF1">
    <property type="entry name" value="MINI-RIBONUCLEASE 3"/>
    <property type="match status" value="1"/>
</dbReference>
<keyword evidence="5 6" id="KW-0378">Hydrolase</keyword>
<feature type="domain" description="RNase III" evidence="7">
    <location>
        <begin position="3"/>
        <end position="131"/>
    </location>
</feature>
<dbReference type="GO" id="GO:0006364">
    <property type="term" value="P:rRNA processing"/>
    <property type="evidence" value="ECO:0007669"/>
    <property type="project" value="UniProtKB-UniRule"/>
</dbReference>
<sequence length="131" mass="15119">MFDKLIEFPSRAELLAPDTMAYIGDSVFELFIRNLILERNMAKPNQLHQEVIQYVNATAQASLLEKLRDSLTEEELIIVRRGRNIKTNVPKNANPADYQYSTAFEALIGYLYLAGKKQRLLEVFNKIKEIL</sequence>
<dbReference type="GO" id="GO:0005737">
    <property type="term" value="C:cytoplasm"/>
    <property type="evidence" value="ECO:0007669"/>
    <property type="project" value="UniProtKB-SubCell"/>
</dbReference>
<dbReference type="CDD" id="cd00593">
    <property type="entry name" value="RIBOc"/>
    <property type="match status" value="1"/>
</dbReference>
<comment type="subunit">
    <text evidence="6">Homodimer.</text>
</comment>
<comment type="subcellular location">
    <subcellularLocation>
        <location evidence="6">Cytoplasm</location>
    </subcellularLocation>
</comment>
<dbReference type="HAMAP" id="MF_01468">
    <property type="entry name" value="RNase_Mini_III"/>
    <property type="match status" value="1"/>
</dbReference>
<evidence type="ECO:0000256" key="5">
    <source>
        <dbReference type="ARBA" id="ARBA00022801"/>
    </source>
</evidence>
<dbReference type="EMBL" id="LWDV01000007">
    <property type="protein sequence ID" value="OCL27855.1"/>
    <property type="molecule type" value="Genomic_DNA"/>
</dbReference>
<reference evidence="9" key="1">
    <citation type="submission" date="2016-07" db="EMBL/GenBank/DDBJ databases">
        <authorList>
            <person name="Florea S."/>
            <person name="Webb J.S."/>
            <person name="Jaromczyk J."/>
            <person name="Schardl C.L."/>
        </authorList>
    </citation>
    <scope>NUCLEOTIDE SEQUENCE [LARGE SCALE GENOMIC DNA]</scope>
    <source>
        <strain evidence="9">Z6</strain>
    </source>
</reference>
<keyword evidence="9" id="KW-1185">Reference proteome</keyword>
<organism evidence="8 9">
    <name type="scientific">Orenia metallireducens</name>
    <dbReference type="NCBI Taxonomy" id="1413210"/>
    <lineage>
        <taxon>Bacteria</taxon>
        <taxon>Bacillati</taxon>
        <taxon>Bacillota</taxon>
        <taxon>Clostridia</taxon>
        <taxon>Halanaerobiales</taxon>
        <taxon>Halobacteroidaceae</taxon>
        <taxon>Orenia</taxon>
    </lineage>
</organism>
<proteinExistence type="inferred from homology"/>
<dbReference type="Pfam" id="PF00636">
    <property type="entry name" value="Ribonuclease_3"/>
    <property type="match status" value="1"/>
</dbReference>
<reference evidence="8 9" key="2">
    <citation type="submission" date="2016-08" db="EMBL/GenBank/DDBJ databases">
        <title>Orenia metallireducens sp. nov. strain Z6, a Novel Metal-reducing Firmicute from the Deep Subsurface.</title>
        <authorList>
            <person name="Maxim B.I."/>
            <person name="Kenneth K."/>
            <person name="Flynn T.M."/>
            <person name="Oloughlin E.J."/>
            <person name="Locke R.A."/>
            <person name="Weber J.R."/>
            <person name="Egan S.M."/>
            <person name="Mackie R.I."/>
            <person name="Cann I.K."/>
        </authorList>
    </citation>
    <scope>NUCLEOTIDE SEQUENCE [LARGE SCALE GENOMIC DNA]</scope>
    <source>
        <strain evidence="8 9">Z6</strain>
    </source>
</reference>
<name>A0A1C0ABU4_9FIRM</name>
<evidence type="ECO:0000256" key="3">
    <source>
        <dbReference type="ARBA" id="ARBA00022722"/>
    </source>
</evidence>
<evidence type="ECO:0000259" key="7">
    <source>
        <dbReference type="SMART" id="SM00535"/>
    </source>
</evidence>
<comment type="caution">
    <text evidence="8">The sequence shown here is derived from an EMBL/GenBank/DDBJ whole genome shotgun (WGS) entry which is preliminary data.</text>
</comment>
<accession>A0A1C0ABU4</accession>
<evidence type="ECO:0000256" key="6">
    <source>
        <dbReference type="HAMAP-Rule" id="MF_01468"/>
    </source>
</evidence>
<dbReference type="PIRSF" id="PIRSF005520">
    <property type="entry name" value="UCP005520"/>
    <property type="match status" value="1"/>
</dbReference>
<dbReference type="RefSeq" id="WP_068716019.1">
    <property type="nucleotide sequence ID" value="NZ_LWDV01000007.1"/>
</dbReference>
<comment type="function">
    <text evidence="6">Involved in correct processing of both the 5' and 3' ends of 23S rRNA precursor. Processes 30S rRNA precursor transcript even in absence of ribonuclease 3 (Rnc); Rnc processes 30S rRNA into smaller rRNA precursors.</text>
</comment>
<evidence type="ECO:0000313" key="9">
    <source>
        <dbReference type="Proteomes" id="UP000093514"/>
    </source>
</evidence>
<evidence type="ECO:0000256" key="4">
    <source>
        <dbReference type="ARBA" id="ARBA00022759"/>
    </source>
</evidence>
<protein>
    <recommendedName>
        <fullName evidence="6">Mini-ribonuclease 3</fullName>
        <shortName evidence="6">Mini-3</shortName>
        <shortName evidence="6">Mini-RNase 3</shortName>
        <ecNumber evidence="6">3.1.26.-</ecNumber>
    </recommendedName>
    <alternativeName>
        <fullName evidence="6">Mini-RNase III</fullName>
        <shortName evidence="6">Mini-III</shortName>
    </alternativeName>
</protein>
<dbReference type="SMART" id="SM00535">
    <property type="entry name" value="RIBOc"/>
    <property type="match status" value="1"/>
</dbReference>
<dbReference type="GO" id="GO:0004525">
    <property type="term" value="F:ribonuclease III activity"/>
    <property type="evidence" value="ECO:0007669"/>
    <property type="project" value="InterPro"/>
</dbReference>